<evidence type="ECO:0000256" key="1">
    <source>
        <dbReference type="SAM" id="Phobius"/>
    </source>
</evidence>
<keyword evidence="1" id="KW-0812">Transmembrane</keyword>
<sequence length="252" mass="27834">MLVGVRAHHRSDENKLEKHDHQRASFAVLVANNNCAIESFVLAIETLRSSIENSHECNSLSLSFDVSHWTNYNAWCFVSSRTKNVKGVVIDLPHMAMAASGGSINVPSKNTLLSLFFAQNGSNCNNLKKTHLALDCFQRMNFAYQDRQPPAKLAAKASTAISNAINAPSGSSQTSWISDTGATDHFTPEITHLLHCHEYRVASVNVVSTPFMVLSFRILLLAAPFIFQPLVLRLSFGTIAWVILINLCSIMF</sequence>
<protein>
    <submittedName>
        <fullName evidence="2">Uncharacterized protein</fullName>
    </submittedName>
</protein>
<feature type="transmembrane region" description="Helical" evidence="1">
    <location>
        <begin position="232"/>
        <end position="251"/>
    </location>
</feature>
<reference evidence="2" key="1">
    <citation type="submission" date="2018-02" db="EMBL/GenBank/DDBJ databases">
        <authorList>
            <person name="Cohen D.B."/>
            <person name="Kent A.D."/>
        </authorList>
    </citation>
    <scope>NUCLEOTIDE SEQUENCE</scope>
</reference>
<name>A0A2N9HVS7_FAGSY</name>
<feature type="transmembrane region" description="Helical" evidence="1">
    <location>
        <begin position="204"/>
        <end position="226"/>
    </location>
</feature>
<accession>A0A2N9HVS7</accession>
<keyword evidence="1" id="KW-0472">Membrane</keyword>
<gene>
    <name evidence="2" type="ORF">FSB_LOCUS43762</name>
</gene>
<keyword evidence="1" id="KW-1133">Transmembrane helix</keyword>
<organism evidence="2">
    <name type="scientific">Fagus sylvatica</name>
    <name type="common">Beechnut</name>
    <dbReference type="NCBI Taxonomy" id="28930"/>
    <lineage>
        <taxon>Eukaryota</taxon>
        <taxon>Viridiplantae</taxon>
        <taxon>Streptophyta</taxon>
        <taxon>Embryophyta</taxon>
        <taxon>Tracheophyta</taxon>
        <taxon>Spermatophyta</taxon>
        <taxon>Magnoliopsida</taxon>
        <taxon>eudicotyledons</taxon>
        <taxon>Gunneridae</taxon>
        <taxon>Pentapetalae</taxon>
        <taxon>rosids</taxon>
        <taxon>fabids</taxon>
        <taxon>Fagales</taxon>
        <taxon>Fagaceae</taxon>
        <taxon>Fagus</taxon>
    </lineage>
</organism>
<proteinExistence type="predicted"/>
<dbReference type="EMBL" id="OIVN01004179">
    <property type="protein sequence ID" value="SPD15880.1"/>
    <property type="molecule type" value="Genomic_DNA"/>
</dbReference>
<dbReference type="AlphaFoldDB" id="A0A2N9HVS7"/>
<evidence type="ECO:0000313" key="2">
    <source>
        <dbReference type="EMBL" id="SPD15880.1"/>
    </source>
</evidence>